<dbReference type="CDD" id="cd00167">
    <property type="entry name" value="SANT"/>
    <property type="match status" value="1"/>
</dbReference>
<dbReference type="KEGG" id="mbrn:26244567"/>
<organism evidence="2 3">
    <name type="scientific">Metarhizium brunneum</name>
    <dbReference type="NCBI Taxonomy" id="500148"/>
    <lineage>
        <taxon>Eukaryota</taxon>
        <taxon>Fungi</taxon>
        <taxon>Dikarya</taxon>
        <taxon>Ascomycota</taxon>
        <taxon>Pezizomycotina</taxon>
        <taxon>Sordariomycetes</taxon>
        <taxon>Hypocreomycetidae</taxon>
        <taxon>Hypocreales</taxon>
        <taxon>Clavicipitaceae</taxon>
        <taxon>Metarhizium</taxon>
    </lineage>
</organism>
<dbReference type="EMBL" id="CP058934">
    <property type="protein sequence ID" value="QLI69188.1"/>
    <property type="molecule type" value="Genomic_DNA"/>
</dbReference>
<dbReference type="Proteomes" id="UP000510686">
    <property type="component" value="Chromosome 3"/>
</dbReference>
<dbReference type="OrthoDB" id="4927382at2759"/>
<dbReference type="InterPro" id="IPR001005">
    <property type="entry name" value="SANT/Myb"/>
</dbReference>
<evidence type="ECO:0000313" key="2">
    <source>
        <dbReference type="EMBL" id="QLI69188.1"/>
    </source>
</evidence>
<reference evidence="2 3" key="1">
    <citation type="submission" date="2020-07" db="EMBL/GenBank/DDBJ databases">
        <title>Telomere length de novo assembly of all 7 chromosomes of the fungus, Metarhizium brunneum, using a novel assembly pipeline.</title>
        <authorList>
            <person name="Saud z."/>
            <person name="Kortsinoglou A."/>
            <person name="Kouvelis V.N."/>
            <person name="Butt T.M."/>
        </authorList>
    </citation>
    <scope>NUCLEOTIDE SEQUENCE [LARGE SCALE GENOMIC DNA]</scope>
    <source>
        <strain evidence="2 3">4556</strain>
    </source>
</reference>
<protein>
    <recommendedName>
        <fullName evidence="4">Myb-like domain-containing protein</fullName>
    </recommendedName>
</protein>
<feature type="region of interest" description="Disordered" evidence="1">
    <location>
        <begin position="226"/>
        <end position="248"/>
    </location>
</feature>
<feature type="region of interest" description="Disordered" evidence="1">
    <location>
        <begin position="261"/>
        <end position="370"/>
    </location>
</feature>
<sequence length="525" mass="57548">MAPGVSLDNQFFWTQPRRKHRTLVGSARSKPIVSPYVHELSMDGPTCISSCESPDGTDNNTANANGNMGTWQLDNAVRLPTVPRQQDFSVDDVARSRASSCECEMGIDGFQQQAPAIVSDPEKTDDVENLAPQLASPSSPSSTSFGSQSTPITTPDENMLSDYRNSELYPIDPALTGLVLDCGSTCYPLIDLGSAPDASDTVAPENSLLPRDGLGLALNCYASDSPSCSAASNPSWRAVGSKSDPGEIRGCLMRAANPDQRLRKRASLADIEVPHGTSDGRRAKADEHRPTLGCGPSFTGGNHQLGDNSVEPPPPKRRKVDRSSKDGNERDEESRSRPCSVDSTIRVEPHTSTPALNSSESPVADTATTDSQDNVGMAEFGEWPLHNVLLKRITLNGVATFQLQFDWNLCATHSQLGRAIPKRRNKLDGSDRPKRTTDDSATRAKFTLDEDNLIAALKEEQQLPWTEIHRIHQGHSRQFPTRSKESLQVRYCTKLKTRRGPIVQRVRHHQVQPRAQTFSYEDQIN</sequence>
<feature type="region of interest" description="Disordered" evidence="1">
    <location>
        <begin position="421"/>
        <end position="441"/>
    </location>
</feature>
<feature type="compositionally biased region" description="Basic and acidic residues" evidence="1">
    <location>
        <begin position="426"/>
        <end position="441"/>
    </location>
</feature>
<proteinExistence type="predicted"/>
<accession>A0A7D5Z7B2</accession>
<feature type="compositionally biased region" description="Polar residues" evidence="1">
    <location>
        <begin position="226"/>
        <end position="235"/>
    </location>
</feature>
<keyword evidence="3" id="KW-1185">Reference proteome</keyword>
<feature type="region of interest" description="Disordered" evidence="1">
    <location>
        <begin position="131"/>
        <end position="155"/>
    </location>
</feature>
<name>A0A7D5Z7B2_9HYPO</name>
<evidence type="ECO:0000256" key="1">
    <source>
        <dbReference type="SAM" id="MobiDB-lite"/>
    </source>
</evidence>
<dbReference type="RefSeq" id="XP_014542618.1">
    <property type="nucleotide sequence ID" value="XM_014687132.1"/>
</dbReference>
<feature type="compositionally biased region" description="Polar residues" evidence="1">
    <location>
        <begin position="350"/>
        <end position="370"/>
    </location>
</feature>
<feature type="compositionally biased region" description="Basic and acidic residues" evidence="1">
    <location>
        <begin position="278"/>
        <end position="290"/>
    </location>
</feature>
<feature type="compositionally biased region" description="Basic and acidic residues" evidence="1">
    <location>
        <begin position="321"/>
        <end position="336"/>
    </location>
</feature>
<feature type="compositionally biased region" description="Low complexity" evidence="1">
    <location>
        <begin position="131"/>
        <end position="151"/>
    </location>
</feature>
<evidence type="ECO:0000313" key="3">
    <source>
        <dbReference type="Proteomes" id="UP000510686"/>
    </source>
</evidence>
<evidence type="ECO:0008006" key="4">
    <source>
        <dbReference type="Google" id="ProtNLM"/>
    </source>
</evidence>
<dbReference type="GeneID" id="26244567"/>
<gene>
    <name evidence="2" type="ORF">G6M90_00g062630</name>
</gene>
<dbReference type="AlphaFoldDB" id="A0A7D5Z7B2"/>